<name>A0A3S0PQK3_9GAMM</name>
<dbReference type="Pfam" id="PF00593">
    <property type="entry name" value="TonB_dep_Rec_b-barrel"/>
    <property type="match status" value="1"/>
</dbReference>
<evidence type="ECO:0000256" key="2">
    <source>
        <dbReference type="ARBA" id="ARBA00022448"/>
    </source>
</evidence>
<evidence type="ECO:0000256" key="10">
    <source>
        <dbReference type="ARBA" id="ARBA00023136"/>
    </source>
</evidence>
<gene>
    <name evidence="18" type="ORF">EKH80_02070</name>
</gene>
<keyword evidence="4" id="KW-0410">Iron transport</keyword>
<keyword evidence="2 12" id="KW-0813">Transport</keyword>
<evidence type="ECO:0000259" key="17">
    <source>
        <dbReference type="Pfam" id="PF07715"/>
    </source>
</evidence>
<evidence type="ECO:0000256" key="7">
    <source>
        <dbReference type="ARBA" id="ARBA00023004"/>
    </source>
</evidence>
<keyword evidence="9 13" id="KW-0798">TonB box</keyword>
<protein>
    <submittedName>
        <fullName evidence="18">TonB-dependent receptor</fullName>
    </submittedName>
</protein>
<dbReference type="InterPro" id="IPR012910">
    <property type="entry name" value="Plug_dom"/>
</dbReference>
<dbReference type="Pfam" id="PF07715">
    <property type="entry name" value="Plug"/>
    <property type="match status" value="1"/>
</dbReference>
<dbReference type="GO" id="GO:0015344">
    <property type="term" value="F:siderophore uptake transmembrane transporter activity"/>
    <property type="evidence" value="ECO:0007669"/>
    <property type="project" value="TreeGrafter"/>
</dbReference>
<accession>A0A3S0PQK3</accession>
<keyword evidence="6 15" id="KW-0732">Signal</keyword>
<dbReference type="InterPro" id="IPR039426">
    <property type="entry name" value="TonB-dep_rcpt-like"/>
</dbReference>
<evidence type="ECO:0000313" key="19">
    <source>
        <dbReference type="Proteomes" id="UP000274358"/>
    </source>
</evidence>
<dbReference type="Proteomes" id="UP000274358">
    <property type="component" value="Unassembled WGS sequence"/>
</dbReference>
<evidence type="ECO:0000313" key="18">
    <source>
        <dbReference type="EMBL" id="RUL79996.1"/>
    </source>
</evidence>
<evidence type="ECO:0000256" key="6">
    <source>
        <dbReference type="ARBA" id="ARBA00022729"/>
    </source>
</evidence>
<keyword evidence="3 12" id="KW-1134">Transmembrane beta strand</keyword>
<evidence type="ECO:0000256" key="14">
    <source>
        <dbReference type="SAM" id="MobiDB-lite"/>
    </source>
</evidence>
<reference evidence="18 19" key="1">
    <citation type="submission" date="2018-12" db="EMBL/GenBank/DDBJ databases">
        <title>Dyella dinghuensis sp. nov. DHOA06 and Dyella choica sp. nov. 4M-K27, isolated from forest soil.</title>
        <authorList>
            <person name="Qiu L.-H."/>
            <person name="Gao Z.-H."/>
        </authorList>
    </citation>
    <scope>NUCLEOTIDE SEQUENCE [LARGE SCALE GENOMIC DNA]</scope>
    <source>
        <strain evidence="18 19">4M-K27</strain>
    </source>
</reference>
<dbReference type="Gene3D" id="2.40.170.20">
    <property type="entry name" value="TonB-dependent receptor, beta-barrel domain"/>
    <property type="match status" value="1"/>
</dbReference>
<evidence type="ECO:0000256" key="1">
    <source>
        <dbReference type="ARBA" id="ARBA00004571"/>
    </source>
</evidence>
<dbReference type="EMBL" id="RYYV01000001">
    <property type="protein sequence ID" value="RUL79996.1"/>
    <property type="molecule type" value="Genomic_DNA"/>
</dbReference>
<organism evidence="18 19">
    <name type="scientific">Dyella choica</name>
    <dbReference type="NCBI Taxonomy" id="1927959"/>
    <lineage>
        <taxon>Bacteria</taxon>
        <taxon>Pseudomonadati</taxon>
        <taxon>Pseudomonadota</taxon>
        <taxon>Gammaproteobacteria</taxon>
        <taxon>Lysobacterales</taxon>
        <taxon>Rhodanobacteraceae</taxon>
        <taxon>Dyella</taxon>
    </lineage>
</organism>
<comment type="similarity">
    <text evidence="12 13">Belongs to the TonB-dependent receptor family.</text>
</comment>
<dbReference type="PANTHER" id="PTHR32552">
    <property type="entry name" value="FERRICHROME IRON RECEPTOR-RELATED"/>
    <property type="match status" value="1"/>
</dbReference>
<comment type="subcellular location">
    <subcellularLocation>
        <location evidence="1 12">Cell outer membrane</location>
        <topology evidence="1 12">Multi-pass membrane protein</topology>
    </subcellularLocation>
</comment>
<evidence type="ECO:0000256" key="11">
    <source>
        <dbReference type="ARBA" id="ARBA00023237"/>
    </source>
</evidence>
<dbReference type="CDD" id="cd01347">
    <property type="entry name" value="ligand_gated_channel"/>
    <property type="match status" value="1"/>
</dbReference>
<feature type="compositionally biased region" description="Low complexity" evidence="14">
    <location>
        <begin position="44"/>
        <end position="58"/>
    </location>
</feature>
<dbReference type="InterPro" id="IPR036942">
    <property type="entry name" value="Beta-barrel_TonB_sf"/>
</dbReference>
<evidence type="ECO:0000256" key="13">
    <source>
        <dbReference type="RuleBase" id="RU003357"/>
    </source>
</evidence>
<keyword evidence="8" id="KW-0406">Ion transport</keyword>
<dbReference type="Gene3D" id="2.170.130.10">
    <property type="entry name" value="TonB-dependent receptor, plug domain"/>
    <property type="match status" value="1"/>
</dbReference>
<dbReference type="GO" id="GO:0009279">
    <property type="term" value="C:cell outer membrane"/>
    <property type="evidence" value="ECO:0007669"/>
    <property type="project" value="UniProtKB-SubCell"/>
</dbReference>
<evidence type="ECO:0000256" key="4">
    <source>
        <dbReference type="ARBA" id="ARBA00022496"/>
    </source>
</evidence>
<dbReference type="OrthoDB" id="15609at2"/>
<evidence type="ECO:0000259" key="16">
    <source>
        <dbReference type="Pfam" id="PF00593"/>
    </source>
</evidence>
<evidence type="ECO:0000256" key="15">
    <source>
        <dbReference type="SAM" id="SignalP"/>
    </source>
</evidence>
<proteinExistence type="inferred from homology"/>
<feature type="signal peptide" evidence="15">
    <location>
        <begin position="1"/>
        <end position="30"/>
    </location>
</feature>
<sequence length="792" mass="87772">MSTRKHGRNVLAAWIAASLLGGVFATAVHADDHGTAQQTQDPASVQDSSPQSTTSSSQKDVRQLKQVSVSATVQTVPLTAAYTQGLIDEDTLRNLSPGPTVSVQTMLNQQPSVFAYANGPNGVETTIYVRAFNSSQFSETFDGVALNDLFNGGVTNQAENRNNVLLIPGNLQSVEIYRGINNPAVNSYNSLGGTVNFVPRQPDDTMGGTVGASYGSFKSWDYHATFNTGDWNGVKQVFSFEHSASRGWIDNTGDHNNNFYWGLTYDFNDNNRLSNYLLFNNNKGFSPFNMPAPLQQQYGRNYQWPLSWTNSPIKDTNWMDIIELKSKFSDDIQFQNKLFFGRNDYLRTSFSNPAFQQSASQPYNLEDNPSSFAFWLGNPNGPTYDPASVFGSVQNGTDYHFYGYTTKGVGDTPTLTLKLPQNEVVIGANATYGELYSREYWYGSAPVPKILGYNDTWDEHDHRTLTSFFVQDTISLFDNTLHLTPGVKYIYASTTDRDAVGIYYPIAGEVHDTEHFVSPTFGINYQLIDGLNVYASYGKNFKLPDISAYYGAFQTDANGNNTIAPPHVKPEYVQDYEVGIRYQVDGFSAMVNGYRENFRNTFVTVTNPVSLLSTFTNGGSSRYQGAELQLQNNFGSVGVGDLSAYFNYAHNQAKFTSSFTSDFAGQVNAGQPLAGVPQNLISAGFVWKYEGWRFNLDARFVDKQYIDQLFAGTPTASTIKPYAVVNLGVSDTIRLRDSGFGKQIRLGLNVDNLLDRQFLNTAFTDTDYFGNNFVRGVIAPPRTITGSVDVDF</sequence>
<feature type="domain" description="TonB-dependent receptor plug" evidence="17">
    <location>
        <begin position="99"/>
        <end position="193"/>
    </location>
</feature>
<dbReference type="PANTHER" id="PTHR32552:SF68">
    <property type="entry name" value="FERRICHROME OUTER MEMBRANE TRANSPORTER_PHAGE RECEPTOR"/>
    <property type="match status" value="1"/>
</dbReference>
<evidence type="ECO:0000256" key="3">
    <source>
        <dbReference type="ARBA" id="ARBA00022452"/>
    </source>
</evidence>
<keyword evidence="10 12" id="KW-0472">Membrane</keyword>
<keyword evidence="7" id="KW-0408">Iron</keyword>
<keyword evidence="11 12" id="KW-0998">Cell outer membrane</keyword>
<dbReference type="RefSeq" id="WP_126683047.1">
    <property type="nucleotide sequence ID" value="NZ_RYYV01000001.1"/>
</dbReference>
<evidence type="ECO:0000256" key="12">
    <source>
        <dbReference type="PROSITE-ProRule" id="PRU01360"/>
    </source>
</evidence>
<keyword evidence="19" id="KW-1185">Reference proteome</keyword>
<keyword evidence="18" id="KW-0675">Receptor</keyword>
<evidence type="ECO:0000256" key="9">
    <source>
        <dbReference type="ARBA" id="ARBA00023077"/>
    </source>
</evidence>
<dbReference type="SUPFAM" id="SSF56935">
    <property type="entry name" value="Porins"/>
    <property type="match status" value="1"/>
</dbReference>
<dbReference type="InterPro" id="IPR037066">
    <property type="entry name" value="Plug_dom_sf"/>
</dbReference>
<keyword evidence="5 12" id="KW-0812">Transmembrane</keyword>
<dbReference type="InterPro" id="IPR000531">
    <property type="entry name" value="Beta-barrel_TonB"/>
</dbReference>
<dbReference type="AlphaFoldDB" id="A0A3S0PQK3"/>
<evidence type="ECO:0000256" key="5">
    <source>
        <dbReference type="ARBA" id="ARBA00022692"/>
    </source>
</evidence>
<feature type="chain" id="PRO_5018773323" evidence="15">
    <location>
        <begin position="31"/>
        <end position="792"/>
    </location>
</feature>
<dbReference type="PROSITE" id="PS52016">
    <property type="entry name" value="TONB_DEPENDENT_REC_3"/>
    <property type="match status" value="1"/>
</dbReference>
<comment type="caution">
    <text evidence="18">The sequence shown here is derived from an EMBL/GenBank/DDBJ whole genome shotgun (WGS) entry which is preliminary data.</text>
</comment>
<feature type="domain" description="TonB-dependent receptor-like beta-barrel" evidence="16">
    <location>
        <begin position="363"/>
        <end position="753"/>
    </location>
</feature>
<feature type="region of interest" description="Disordered" evidence="14">
    <location>
        <begin position="33"/>
        <end position="62"/>
    </location>
</feature>
<evidence type="ECO:0000256" key="8">
    <source>
        <dbReference type="ARBA" id="ARBA00023065"/>
    </source>
</evidence>